<dbReference type="AlphaFoldDB" id="A0A510UY74"/>
<evidence type="ECO:0000313" key="2">
    <source>
        <dbReference type="EMBL" id="GEK19623.1"/>
    </source>
</evidence>
<dbReference type="EMBL" id="BJUB01000001">
    <property type="protein sequence ID" value="GEK19623.1"/>
    <property type="molecule type" value="Genomic_DNA"/>
</dbReference>
<dbReference type="Pfam" id="PF11253">
    <property type="entry name" value="DUF3052"/>
    <property type="match status" value="1"/>
</dbReference>
<feature type="region of interest" description="Disordered" evidence="1">
    <location>
        <begin position="42"/>
        <end position="69"/>
    </location>
</feature>
<dbReference type="InterPro" id="IPR021412">
    <property type="entry name" value="DUF3052"/>
</dbReference>
<proteinExistence type="predicted"/>
<sequence>MTSVTVVPARLALGSRDAATPSSVQVLRAPVRVRWASVCGNEQAVPGRDRRDGGSGPDVSSTADEGASQTAARLGFTSGQVVQEFGYDDDVDDELRTSLETVTGTELVDEEYDDVTDGAVIWFRDGDGDLTDALVDAMTVLDDGGPIWVLTPKAGRPGHVSHSDIEEAATTSGLHAMTTFSIAPDWSATRLGARGRGR</sequence>
<accession>A0A510UY74</accession>
<reference evidence="2 3" key="1">
    <citation type="submission" date="2019-07" db="EMBL/GenBank/DDBJ databases">
        <title>Whole genome shotgun sequence of Cellulomonas xylanilytica NBRC 101102.</title>
        <authorList>
            <person name="Hosoyama A."/>
            <person name="Uohara A."/>
            <person name="Ohji S."/>
            <person name="Ichikawa N."/>
        </authorList>
    </citation>
    <scope>NUCLEOTIDE SEQUENCE [LARGE SCALE GENOMIC DNA]</scope>
    <source>
        <strain evidence="2 3">NBRC 101102</strain>
    </source>
</reference>
<protein>
    <recommendedName>
        <fullName evidence="4">DUF3052 domain-containing protein</fullName>
    </recommendedName>
</protein>
<gene>
    <name evidence="2" type="ORF">CXY01_01430</name>
</gene>
<keyword evidence="3" id="KW-1185">Reference proteome</keyword>
<evidence type="ECO:0008006" key="4">
    <source>
        <dbReference type="Google" id="ProtNLM"/>
    </source>
</evidence>
<dbReference type="Proteomes" id="UP000321118">
    <property type="component" value="Unassembled WGS sequence"/>
</dbReference>
<evidence type="ECO:0000256" key="1">
    <source>
        <dbReference type="SAM" id="MobiDB-lite"/>
    </source>
</evidence>
<evidence type="ECO:0000313" key="3">
    <source>
        <dbReference type="Proteomes" id="UP000321118"/>
    </source>
</evidence>
<name>A0A510UY74_9CELL</name>
<comment type="caution">
    <text evidence="2">The sequence shown here is derived from an EMBL/GenBank/DDBJ whole genome shotgun (WGS) entry which is preliminary data.</text>
</comment>
<organism evidence="2 3">
    <name type="scientific">Cellulomonas xylanilytica</name>
    <dbReference type="NCBI Taxonomy" id="233583"/>
    <lineage>
        <taxon>Bacteria</taxon>
        <taxon>Bacillati</taxon>
        <taxon>Actinomycetota</taxon>
        <taxon>Actinomycetes</taxon>
        <taxon>Micrococcales</taxon>
        <taxon>Cellulomonadaceae</taxon>
        <taxon>Cellulomonas</taxon>
    </lineage>
</organism>